<dbReference type="AlphaFoldDB" id="A0A318KL64"/>
<dbReference type="PANTHER" id="PTHR43808">
    <property type="entry name" value="ACETYLORNITHINE DEACETYLASE"/>
    <property type="match status" value="1"/>
</dbReference>
<dbReference type="SUPFAM" id="SSF53187">
    <property type="entry name" value="Zn-dependent exopeptidases"/>
    <property type="match status" value="1"/>
</dbReference>
<dbReference type="Pfam" id="PF01546">
    <property type="entry name" value="Peptidase_M20"/>
    <property type="match status" value="1"/>
</dbReference>
<dbReference type="PANTHER" id="PTHR43808:SF17">
    <property type="entry name" value="PEPTIDASE M20"/>
    <property type="match status" value="1"/>
</dbReference>
<dbReference type="Gene3D" id="3.30.70.360">
    <property type="match status" value="1"/>
</dbReference>
<comment type="caution">
    <text evidence="4">The sequence shown here is derived from an EMBL/GenBank/DDBJ whole genome shotgun (WGS) entry which is preliminary data.</text>
</comment>
<evidence type="ECO:0000256" key="2">
    <source>
        <dbReference type="ARBA" id="ARBA00022801"/>
    </source>
</evidence>
<dbReference type="InterPro" id="IPR011650">
    <property type="entry name" value="Peptidase_M20_dimer"/>
</dbReference>
<dbReference type="Proteomes" id="UP000247612">
    <property type="component" value="Unassembled WGS sequence"/>
</dbReference>
<dbReference type="InterPro" id="IPR002933">
    <property type="entry name" value="Peptidase_M20"/>
</dbReference>
<feature type="domain" description="Peptidase M20 dimerisation" evidence="3">
    <location>
        <begin position="179"/>
        <end position="275"/>
    </location>
</feature>
<evidence type="ECO:0000313" key="4">
    <source>
        <dbReference type="EMBL" id="PXX78621.1"/>
    </source>
</evidence>
<name>A0A318KL64_9FIRM</name>
<keyword evidence="1" id="KW-0479">Metal-binding</keyword>
<dbReference type="Gene3D" id="3.40.630.10">
    <property type="entry name" value="Zn peptidases"/>
    <property type="match status" value="1"/>
</dbReference>
<keyword evidence="5" id="KW-1185">Reference proteome</keyword>
<dbReference type="STRING" id="1034346.GCA_000313565_02891"/>
<accession>A0A318KL64</accession>
<reference evidence="4 5" key="1">
    <citation type="submission" date="2018-05" db="EMBL/GenBank/DDBJ databases">
        <title>Genomic Encyclopedia of Type Strains, Phase IV (KMG-IV): sequencing the most valuable type-strain genomes for metagenomic binning, comparative biology and taxonomic classification.</title>
        <authorList>
            <person name="Goeker M."/>
        </authorList>
    </citation>
    <scope>NUCLEOTIDE SEQUENCE [LARGE SCALE GENOMIC DNA]</scope>
    <source>
        <strain evidence="4 5">JC118</strain>
    </source>
</reference>
<evidence type="ECO:0000259" key="3">
    <source>
        <dbReference type="Pfam" id="PF07687"/>
    </source>
</evidence>
<evidence type="ECO:0000256" key="1">
    <source>
        <dbReference type="ARBA" id="ARBA00022723"/>
    </source>
</evidence>
<dbReference type="RefSeq" id="WP_022939174.1">
    <property type="nucleotide sequence ID" value="NZ_CABKRQ010000008.1"/>
</dbReference>
<sequence length="377" mass="41518">MLSENCLAFIEQHENDLLQLIETLCGICAPSNQEHQRTVFVEQWLKKQGCEHVKVDEAGNVLYFYQCKEHERWMLGVAHMDTVFPDLEPMPFSIEGNLMKCPGVGDDTANLAVLMMCAKYLAEYKPAMKQGLLLAADTGEEGLGNLKGCKQILKDYGNRIDQVLALDGTYEEAVNKAVGSLRYKVKVKTEGGHSYGCFGNRNAIHQLASLINVLYAYKVPTTSKTTYNVGSISGGTSINTIAQSAEMLFEIRSDCQADMAACDAYFHCAVKTLAANGAEIKVQLLGERPCMGDVDKEKQQALEAWAKTLIQSYTNKEINFQSGSTDCNIPFSMGIPSICFGAYLGDGAHTREEAIEIDSLKIGFKLGMEALLKEIKQ</sequence>
<dbReference type="SUPFAM" id="SSF55031">
    <property type="entry name" value="Bacterial exopeptidase dimerisation domain"/>
    <property type="match status" value="1"/>
</dbReference>
<gene>
    <name evidence="4" type="ORF">DES51_107162</name>
</gene>
<dbReference type="OrthoDB" id="9783294at2"/>
<dbReference type="InterPro" id="IPR050072">
    <property type="entry name" value="Peptidase_M20A"/>
</dbReference>
<dbReference type="EMBL" id="QJKH01000007">
    <property type="protein sequence ID" value="PXX78621.1"/>
    <property type="molecule type" value="Genomic_DNA"/>
</dbReference>
<dbReference type="GO" id="GO:0016787">
    <property type="term" value="F:hydrolase activity"/>
    <property type="evidence" value="ECO:0007669"/>
    <property type="project" value="UniProtKB-KW"/>
</dbReference>
<dbReference type="GO" id="GO:0046872">
    <property type="term" value="F:metal ion binding"/>
    <property type="evidence" value="ECO:0007669"/>
    <property type="project" value="UniProtKB-KW"/>
</dbReference>
<dbReference type="InterPro" id="IPR036264">
    <property type="entry name" value="Bact_exopeptidase_dim_dom"/>
</dbReference>
<evidence type="ECO:0000313" key="5">
    <source>
        <dbReference type="Proteomes" id="UP000247612"/>
    </source>
</evidence>
<organism evidence="4 5">
    <name type="scientific">Dielma fastidiosa</name>
    <dbReference type="NCBI Taxonomy" id="1034346"/>
    <lineage>
        <taxon>Bacteria</taxon>
        <taxon>Bacillati</taxon>
        <taxon>Bacillota</taxon>
        <taxon>Erysipelotrichia</taxon>
        <taxon>Erysipelotrichales</taxon>
        <taxon>Erysipelotrichaceae</taxon>
        <taxon>Dielma</taxon>
    </lineage>
</organism>
<dbReference type="Pfam" id="PF07687">
    <property type="entry name" value="M20_dimer"/>
    <property type="match status" value="1"/>
</dbReference>
<keyword evidence="2" id="KW-0378">Hydrolase</keyword>
<protein>
    <submittedName>
        <fullName evidence="4">Acetylornithine deacetylase/succinyl-diaminopimelate desuccinylase-like protein</fullName>
    </submittedName>
</protein>
<proteinExistence type="predicted"/>